<evidence type="ECO:0000313" key="3">
    <source>
        <dbReference type="Proteomes" id="UP000267027"/>
    </source>
</evidence>
<feature type="transmembrane region" description="Helical" evidence="1">
    <location>
        <begin position="30"/>
        <end position="53"/>
    </location>
</feature>
<organism evidence="4">
    <name type="scientific">Angiostrongylus costaricensis</name>
    <name type="common">Nematode worm</name>
    <dbReference type="NCBI Taxonomy" id="334426"/>
    <lineage>
        <taxon>Eukaryota</taxon>
        <taxon>Metazoa</taxon>
        <taxon>Ecdysozoa</taxon>
        <taxon>Nematoda</taxon>
        <taxon>Chromadorea</taxon>
        <taxon>Rhabditida</taxon>
        <taxon>Rhabditina</taxon>
        <taxon>Rhabditomorpha</taxon>
        <taxon>Strongyloidea</taxon>
        <taxon>Metastrongylidae</taxon>
        <taxon>Angiostrongylus</taxon>
    </lineage>
</organism>
<sequence length="649" mass="72677">MSPSGGDPYRSPPIIRKRTAFPLTIIFRKLFGLLITILAMFILVAGIPVYLILDPPCLIQCLIRCSNNRNSLNYSKLELFCSFNIECCTHQWPICGTSPDLAGMIFTGTVDLETINKELRRVILDSESNLFVDCSSNVAPNIGKLWDQSAYRLTADDKLLELLLQRNVLPVGQMSVSLVPGFEHSLKGLVTSSLLLTSTAADCPFVCTQRLLCMCVNEKTSFEIGSHTPVNGLQQHVFGRLPQTAICMSCKETFESAGTSFFVVNADECSSGEHEFRHEKPDTLVRPAVHRRSWMTVEHPELLFRAEKLLRANTCELLLSLVAGALRNYFRGQGILHPPDLGCVIPFSARDLTAVGDCCETNLLPLELPTSVEGAIPRLWAVQKRVAKVVRGPMSGAIAVARGLARLCLPASAAKCALRVFYRSHGVYFAFYRISSDAHLQTTFAFPSLTSSLRAAFVFVQHGNIIDMSVSLCSNTFPDLERVLYSFQRETRLLLDHLSLRLLSLPQITVLPGLTACLGRERTENESNNESFIRHHINREFIDDHVDEYSLEELYRLLDVVQSDLDSMRSNPESNRRGHYIQRLTSLEEKMQKFHECISQKLSAETIGLASGDDEVGDAIANVLAPYRDEPGQPSYLDRFRRKKVSHYR</sequence>
<dbReference type="WBParaSite" id="ACOC_0000159601-mRNA-1">
    <property type="protein sequence ID" value="ACOC_0000159601-mRNA-1"/>
    <property type="gene ID" value="ACOC_0000159601"/>
</dbReference>
<keyword evidence="3" id="KW-1185">Reference proteome</keyword>
<protein>
    <submittedName>
        <fullName evidence="2 4">Uncharacterized protein</fullName>
    </submittedName>
</protein>
<accession>A0A158PE74</accession>
<dbReference type="OrthoDB" id="619536at2759"/>
<dbReference type="STRING" id="334426.A0A158PE74"/>
<gene>
    <name evidence="2" type="ORF">ACOC_LOCUS1597</name>
</gene>
<reference evidence="4" key="1">
    <citation type="submission" date="2016-04" db="UniProtKB">
        <authorList>
            <consortium name="WormBaseParasite"/>
        </authorList>
    </citation>
    <scope>IDENTIFICATION</scope>
</reference>
<keyword evidence="1" id="KW-1133">Transmembrane helix</keyword>
<proteinExistence type="predicted"/>
<dbReference type="OMA" id="VYFAFYR"/>
<dbReference type="EMBL" id="UYYA01000248">
    <property type="protein sequence ID" value="VDM53182.1"/>
    <property type="molecule type" value="Genomic_DNA"/>
</dbReference>
<dbReference type="Proteomes" id="UP000267027">
    <property type="component" value="Unassembled WGS sequence"/>
</dbReference>
<keyword evidence="1" id="KW-0812">Transmembrane</keyword>
<dbReference type="AlphaFoldDB" id="A0A158PE74"/>
<evidence type="ECO:0000256" key="1">
    <source>
        <dbReference type="SAM" id="Phobius"/>
    </source>
</evidence>
<reference evidence="2 3" key="2">
    <citation type="submission" date="2018-11" db="EMBL/GenBank/DDBJ databases">
        <authorList>
            <consortium name="Pathogen Informatics"/>
        </authorList>
    </citation>
    <scope>NUCLEOTIDE SEQUENCE [LARGE SCALE GENOMIC DNA]</scope>
    <source>
        <strain evidence="2 3">Costa Rica</strain>
    </source>
</reference>
<evidence type="ECO:0000313" key="4">
    <source>
        <dbReference type="WBParaSite" id="ACOC_0000159601-mRNA-1"/>
    </source>
</evidence>
<evidence type="ECO:0000313" key="2">
    <source>
        <dbReference type="EMBL" id="VDM53182.1"/>
    </source>
</evidence>
<name>A0A158PE74_ANGCS</name>
<keyword evidence="1" id="KW-0472">Membrane</keyword>